<sequence length="121" mass="13859">GCTGIISTLNLAQALLNSENDYDSTVLITSENDMMVHAHQRCTRYATVDNINHWMWPAIFGEGVGALLVGKASTILRNDNQIEWVIENHFLETVENDWRVTHHCNQDNNTVYQTKWSLQEK</sequence>
<gene>
    <name evidence="1" type="ORF">MBAV_006178</name>
</gene>
<name>A0A0F3GI46_9BACT</name>
<proteinExistence type="predicted"/>
<dbReference type="Proteomes" id="UP000033423">
    <property type="component" value="Unassembled WGS sequence"/>
</dbReference>
<keyword evidence="2" id="KW-1185">Reference proteome</keyword>
<dbReference type="EMBL" id="LACI01002625">
    <property type="protein sequence ID" value="KJU81629.1"/>
    <property type="molecule type" value="Genomic_DNA"/>
</dbReference>
<dbReference type="GO" id="GO:0016746">
    <property type="term" value="F:acyltransferase activity"/>
    <property type="evidence" value="ECO:0007669"/>
    <property type="project" value="InterPro"/>
</dbReference>
<organism evidence="1 2">
    <name type="scientific">Candidatus Magnetobacterium bavaricum</name>
    <dbReference type="NCBI Taxonomy" id="29290"/>
    <lineage>
        <taxon>Bacteria</taxon>
        <taxon>Pseudomonadati</taxon>
        <taxon>Nitrospirota</taxon>
        <taxon>Thermodesulfovibrionia</taxon>
        <taxon>Thermodesulfovibrionales</taxon>
        <taxon>Candidatus Magnetobacteriaceae</taxon>
        <taxon>Candidatus Magnetobacterium</taxon>
    </lineage>
</organism>
<dbReference type="Gene3D" id="3.40.47.10">
    <property type="match status" value="1"/>
</dbReference>
<reference evidence="1 2" key="1">
    <citation type="submission" date="2015-02" db="EMBL/GenBank/DDBJ databases">
        <title>Single-cell genomics of uncultivated deep-branching MTB reveals a conserved set of magnetosome genes.</title>
        <authorList>
            <person name="Kolinko S."/>
            <person name="Richter M."/>
            <person name="Glockner F.O."/>
            <person name="Brachmann A."/>
            <person name="Schuler D."/>
        </authorList>
    </citation>
    <scope>NUCLEOTIDE SEQUENCE [LARGE SCALE GENOMIC DNA]</scope>
    <source>
        <strain evidence="1">TM-1</strain>
    </source>
</reference>
<comment type="caution">
    <text evidence="1">The sequence shown here is derived from an EMBL/GenBank/DDBJ whole genome shotgun (WGS) entry which is preliminary data.</text>
</comment>
<dbReference type="InterPro" id="IPR016039">
    <property type="entry name" value="Thiolase-like"/>
</dbReference>
<protein>
    <submittedName>
        <fullName evidence="1">Uncharacterized protein</fullName>
    </submittedName>
</protein>
<evidence type="ECO:0000313" key="2">
    <source>
        <dbReference type="Proteomes" id="UP000033423"/>
    </source>
</evidence>
<evidence type="ECO:0000313" key="1">
    <source>
        <dbReference type="EMBL" id="KJU81629.1"/>
    </source>
</evidence>
<dbReference type="AlphaFoldDB" id="A0A0F3GI46"/>
<feature type="non-terminal residue" evidence="1">
    <location>
        <position position="1"/>
    </location>
</feature>
<accession>A0A0F3GI46</accession>